<dbReference type="EnsemblPlants" id="Solyc12g026470.2.1">
    <property type="protein sequence ID" value="Solyc12g026470.2.1"/>
    <property type="gene ID" value="Solyc12g026470.2"/>
</dbReference>
<feature type="region of interest" description="Disordered" evidence="1">
    <location>
        <begin position="1"/>
        <end position="25"/>
    </location>
</feature>
<protein>
    <submittedName>
        <fullName evidence="2">Uncharacterized protein</fullName>
    </submittedName>
</protein>
<feature type="compositionally biased region" description="Low complexity" evidence="1">
    <location>
        <begin position="16"/>
        <end position="25"/>
    </location>
</feature>
<reference evidence="2" key="1">
    <citation type="journal article" date="2012" name="Nature">
        <title>The tomato genome sequence provides insights into fleshy fruit evolution.</title>
        <authorList>
            <consortium name="Tomato Genome Consortium"/>
        </authorList>
    </citation>
    <scope>NUCLEOTIDE SEQUENCE [LARGE SCALE GENOMIC DNA]</scope>
    <source>
        <strain evidence="2">cv. Heinz 1706</strain>
    </source>
</reference>
<reference evidence="2" key="2">
    <citation type="submission" date="2019-01" db="UniProtKB">
        <authorList>
            <consortium name="EnsemblPlants"/>
        </authorList>
    </citation>
    <scope>IDENTIFICATION</scope>
    <source>
        <strain evidence="2">cv. Heinz 1706</strain>
    </source>
</reference>
<name>A0A3Q7J6C1_SOLLC</name>
<keyword evidence="3" id="KW-1185">Reference proteome</keyword>
<dbReference type="AlphaFoldDB" id="A0A3Q7J6C1"/>
<proteinExistence type="predicted"/>
<accession>A0A3Q7J6C1</accession>
<dbReference type="InParanoid" id="A0A3Q7J6C1"/>
<sequence length="77" mass="8792">MPPLMCSTATRQQTPSSSHLDSRFSSSPALNFARWWSLSLLPRYFSECNYYSPQGRCRVTSVGVHAMQQMLHFVHAL</sequence>
<evidence type="ECO:0000313" key="2">
    <source>
        <dbReference type="EnsemblPlants" id="Solyc12g026470.2.1"/>
    </source>
</evidence>
<evidence type="ECO:0000256" key="1">
    <source>
        <dbReference type="SAM" id="MobiDB-lite"/>
    </source>
</evidence>
<dbReference type="PaxDb" id="4081-Solyc12g026470.1.1"/>
<dbReference type="Proteomes" id="UP000004994">
    <property type="component" value="Chromosome 12"/>
</dbReference>
<dbReference type="Gramene" id="Solyc12g026470.2.1">
    <property type="protein sequence ID" value="Solyc12g026470.2.1"/>
    <property type="gene ID" value="Solyc12g026470.2"/>
</dbReference>
<evidence type="ECO:0000313" key="3">
    <source>
        <dbReference type="Proteomes" id="UP000004994"/>
    </source>
</evidence>
<organism evidence="2">
    <name type="scientific">Solanum lycopersicum</name>
    <name type="common">Tomato</name>
    <name type="synonym">Lycopersicon esculentum</name>
    <dbReference type="NCBI Taxonomy" id="4081"/>
    <lineage>
        <taxon>Eukaryota</taxon>
        <taxon>Viridiplantae</taxon>
        <taxon>Streptophyta</taxon>
        <taxon>Embryophyta</taxon>
        <taxon>Tracheophyta</taxon>
        <taxon>Spermatophyta</taxon>
        <taxon>Magnoliopsida</taxon>
        <taxon>eudicotyledons</taxon>
        <taxon>Gunneridae</taxon>
        <taxon>Pentapetalae</taxon>
        <taxon>asterids</taxon>
        <taxon>lamiids</taxon>
        <taxon>Solanales</taxon>
        <taxon>Solanaceae</taxon>
        <taxon>Solanoideae</taxon>
        <taxon>Solaneae</taxon>
        <taxon>Solanum</taxon>
        <taxon>Solanum subgen. Lycopersicon</taxon>
    </lineage>
</organism>